<comment type="caution">
    <text evidence="4">The sequence shown here is derived from an EMBL/GenBank/DDBJ whole genome shotgun (WGS) entry which is preliminary data.</text>
</comment>
<feature type="coiled-coil region" evidence="3">
    <location>
        <begin position="431"/>
        <end position="458"/>
    </location>
</feature>
<dbReference type="PROSITE" id="PS51257">
    <property type="entry name" value="PROKAR_LIPOPROTEIN"/>
    <property type="match status" value="1"/>
</dbReference>
<dbReference type="PANTHER" id="PTHR30203:SF30">
    <property type="entry name" value="OUTER MEMBRANE PROTEIN-RELATED"/>
    <property type="match status" value="1"/>
</dbReference>
<gene>
    <name evidence="4" type="ORF">VB798_14060</name>
</gene>
<dbReference type="InterPro" id="IPR010131">
    <property type="entry name" value="MdtP/NodT-like"/>
</dbReference>
<dbReference type="RefSeq" id="WP_323259363.1">
    <property type="nucleotide sequence ID" value="NZ_JAYGIM010000010.1"/>
</dbReference>
<reference evidence="4 5" key="1">
    <citation type="submission" date="2023-12" db="EMBL/GenBank/DDBJ databases">
        <title>Novel species of the genus Arcicella isolated from rivers.</title>
        <authorList>
            <person name="Lu H."/>
        </authorList>
    </citation>
    <scope>NUCLEOTIDE SEQUENCE [LARGE SCALE GENOMIC DNA]</scope>
    <source>
        <strain evidence="4 5">DC25W</strain>
    </source>
</reference>
<keyword evidence="2" id="KW-0564">Palmitate</keyword>
<evidence type="ECO:0000256" key="3">
    <source>
        <dbReference type="SAM" id="Coils"/>
    </source>
</evidence>
<keyword evidence="2" id="KW-0472">Membrane</keyword>
<dbReference type="Gene3D" id="1.20.1600.10">
    <property type="entry name" value="Outer membrane efflux proteins (OEP)"/>
    <property type="match status" value="1"/>
</dbReference>
<evidence type="ECO:0000313" key="4">
    <source>
        <dbReference type="EMBL" id="MEA5427710.1"/>
    </source>
</evidence>
<dbReference type="EMBL" id="JAYGIM010000010">
    <property type="protein sequence ID" value="MEA5427710.1"/>
    <property type="molecule type" value="Genomic_DNA"/>
</dbReference>
<dbReference type="NCBIfam" id="TIGR01845">
    <property type="entry name" value="outer_NodT"/>
    <property type="match status" value="1"/>
</dbReference>
<comment type="similarity">
    <text evidence="1 2">Belongs to the outer membrane factor (OMF) (TC 1.B.17) family.</text>
</comment>
<dbReference type="Pfam" id="PF02321">
    <property type="entry name" value="OEP"/>
    <property type="match status" value="2"/>
</dbReference>
<protein>
    <submittedName>
        <fullName evidence="4">Efflux transporter outer membrane subunit</fullName>
    </submittedName>
</protein>
<sequence>MKLSKIHILLSVSISLLLFSCNVGKKYSRTHLNIPEQYRETVNLTADTVQLPWRTFFKDSILVNLIEKTLLKNNEITVGVMNMQQLDLMYKQSKLGFYPSVDLNIGANRNWLSKSSLNGSLTEQFLGTSYMDDYSASLRLSWEADIWGKAKMYRESSLADYFAQKENFSALKTRLIVQVAQAYYNLTALDEQLKVAKRNIVLGDSTLAMIQLQYKSGQVNSLAVEQAEAQKKTAELLVPLALQNIAVQENALSILCGEFPNSITRVQNMSDTLLSAIFPLGVPAMLLSRRPDVKSAEYAVVSANAKMNIANISMYPSISFTPSVGVNSFKLNTWFNLPGSIVKNIGVNLTQPIFMKKSLKTAYDIAVIDQGKAVTTFKQSLLTAVGEVSDALARAKYADERMDLVKLKKASLTKATNDVLMLYKSGMATYLEVISTQNNSLQNELEAIEIKKEKFNAITDLYRSLGGGIEK</sequence>
<name>A0ABU5SKD0_9BACT</name>
<dbReference type="InterPro" id="IPR003423">
    <property type="entry name" value="OMP_efflux"/>
</dbReference>
<comment type="subcellular location">
    <subcellularLocation>
        <location evidence="2">Cell membrane</location>
        <topology evidence="2">Lipid-anchor</topology>
    </subcellularLocation>
</comment>
<dbReference type="Gene3D" id="2.20.200.10">
    <property type="entry name" value="Outer membrane efflux proteins (OEP)"/>
    <property type="match status" value="1"/>
</dbReference>
<evidence type="ECO:0000313" key="5">
    <source>
        <dbReference type="Proteomes" id="UP001302222"/>
    </source>
</evidence>
<dbReference type="Proteomes" id="UP001302222">
    <property type="component" value="Unassembled WGS sequence"/>
</dbReference>
<accession>A0ABU5SKD0</accession>
<keyword evidence="5" id="KW-1185">Reference proteome</keyword>
<dbReference type="SUPFAM" id="SSF56954">
    <property type="entry name" value="Outer membrane efflux proteins (OEP)"/>
    <property type="match status" value="1"/>
</dbReference>
<keyword evidence="2" id="KW-0449">Lipoprotein</keyword>
<dbReference type="PANTHER" id="PTHR30203">
    <property type="entry name" value="OUTER MEMBRANE CATION EFFLUX PROTEIN"/>
    <property type="match status" value="1"/>
</dbReference>
<keyword evidence="3" id="KW-0175">Coiled coil</keyword>
<keyword evidence="2" id="KW-1134">Transmembrane beta strand</keyword>
<evidence type="ECO:0000256" key="1">
    <source>
        <dbReference type="ARBA" id="ARBA00007613"/>
    </source>
</evidence>
<evidence type="ECO:0000256" key="2">
    <source>
        <dbReference type="RuleBase" id="RU362097"/>
    </source>
</evidence>
<keyword evidence="2" id="KW-0812">Transmembrane</keyword>
<proteinExistence type="inferred from homology"/>
<organism evidence="4 5">
    <name type="scientific">Arcicella lustrica</name>
    <dbReference type="NCBI Taxonomy" id="2984196"/>
    <lineage>
        <taxon>Bacteria</taxon>
        <taxon>Pseudomonadati</taxon>
        <taxon>Bacteroidota</taxon>
        <taxon>Cytophagia</taxon>
        <taxon>Cytophagales</taxon>
        <taxon>Flectobacillaceae</taxon>
        <taxon>Arcicella</taxon>
    </lineage>
</organism>